<comment type="similarity">
    <text evidence="2">Belongs to the EFG1 family.</text>
</comment>
<dbReference type="Proteomes" id="UP000268321">
    <property type="component" value="Unassembled WGS sequence"/>
</dbReference>
<evidence type="ECO:0000256" key="1">
    <source>
        <dbReference type="ARBA" id="ARBA00004604"/>
    </source>
</evidence>
<keyword evidence="10" id="KW-1185">Reference proteome</keyword>
<dbReference type="PANTHER" id="PTHR33911:SF1">
    <property type="entry name" value="RRNA-PROCESSING PROTEIN EFG1"/>
    <property type="match status" value="1"/>
</dbReference>
<dbReference type="Pfam" id="PF10153">
    <property type="entry name" value="Efg1"/>
    <property type="match status" value="1"/>
</dbReference>
<dbReference type="OrthoDB" id="47732at2759"/>
<evidence type="ECO:0000256" key="7">
    <source>
        <dbReference type="ARBA" id="ARBA00023242"/>
    </source>
</evidence>
<dbReference type="GO" id="GO:0000462">
    <property type="term" value="P:maturation of SSU-rRNA from tricistronic rRNA transcript (SSU-rRNA, 5.8S rRNA, LSU-rRNA)"/>
    <property type="evidence" value="ECO:0007669"/>
    <property type="project" value="TreeGrafter"/>
</dbReference>
<keyword evidence="7" id="KW-0539">Nucleus</keyword>
<organism evidence="9 10">
    <name type="scientific">Metschnikowia bicuspidata</name>
    <dbReference type="NCBI Taxonomy" id="27322"/>
    <lineage>
        <taxon>Eukaryota</taxon>
        <taxon>Fungi</taxon>
        <taxon>Dikarya</taxon>
        <taxon>Ascomycota</taxon>
        <taxon>Saccharomycotina</taxon>
        <taxon>Pichiomycetes</taxon>
        <taxon>Metschnikowiaceae</taxon>
        <taxon>Metschnikowia</taxon>
    </lineage>
</organism>
<keyword evidence="6" id="KW-0175">Coiled coil</keyword>
<accession>A0A4V1J3D1</accession>
<evidence type="ECO:0000256" key="3">
    <source>
        <dbReference type="ARBA" id="ARBA00018689"/>
    </source>
</evidence>
<evidence type="ECO:0000313" key="9">
    <source>
        <dbReference type="EMBL" id="RKP31639.1"/>
    </source>
</evidence>
<gene>
    <name evidence="9" type="ORF">METBISCDRAFT_13653</name>
</gene>
<reference evidence="10" key="1">
    <citation type="journal article" date="2018" name="Nat. Microbiol.">
        <title>Leveraging single-cell genomics to expand the fungal tree of life.</title>
        <authorList>
            <person name="Ahrendt S.R."/>
            <person name="Quandt C.A."/>
            <person name="Ciobanu D."/>
            <person name="Clum A."/>
            <person name="Salamov A."/>
            <person name="Andreopoulos B."/>
            <person name="Cheng J.F."/>
            <person name="Woyke T."/>
            <person name="Pelin A."/>
            <person name="Henrissat B."/>
            <person name="Reynolds N.K."/>
            <person name="Benny G.L."/>
            <person name="Smith M.E."/>
            <person name="James T.Y."/>
            <person name="Grigoriev I.V."/>
        </authorList>
    </citation>
    <scope>NUCLEOTIDE SEQUENCE [LARGE SCALE GENOMIC DNA]</scope>
    <source>
        <strain evidence="10">Baker2002</strain>
    </source>
</reference>
<dbReference type="GO" id="GO:0005730">
    <property type="term" value="C:nucleolus"/>
    <property type="evidence" value="ECO:0007669"/>
    <property type="project" value="UniProtKB-SubCell"/>
</dbReference>
<dbReference type="AlphaFoldDB" id="A0A4V1J3D1"/>
<comment type="subcellular location">
    <subcellularLocation>
        <location evidence="1">Nucleus</location>
        <location evidence="1">Nucleolus</location>
    </subcellularLocation>
</comment>
<evidence type="ECO:0000256" key="5">
    <source>
        <dbReference type="ARBA" id="ARBA00022552"/>
    </source>
</evidence>
<evidence type="ECO:0000256" key="4">
    <source>
        <dbReference type="ARBA" id="ARBA00019827"/>
    </source>
</evidence>
<evidence type="ECO:0000256" key="6">
    <source>
        <dbReference type="ARBA" id="ARBA00023054"/>
    </source>
</evidence>
<dbReference type="GO" id="GO:0030688">
    <property type="term" value="C:preribosome, small subunit precursor"/>
    <property type="evidence" value="ECO:0007669"/>
    <property type="project" value="TreeGrafter"/>
</dbReference>
<name>A0A4V1J3D1_9ASCO</name>
<evidence type="ECO:0000256" key="8">
    <source>
        <dbReference type="SAM" id="MobiDB-lite"/>
    </source>
</evidence>
<dbReference type="EMBL" id="ML004439">
    <property type="protein sequence ID" value="RKP31639.1"/>
    <property type="molecule type" value="Genomic_DNA"/>
</dbReference>
<sequence>MPKSEHPRDRAATDLSDVFGSSVRARKKIRSLEGLLQRDNLPADVRVEKERALKALRADLKNTMFRLKTQKRAKKYHMVRFFERKKALRKLKQAQKALDAAEEAGVKKDIKKARRAVHHCQVDVAYVFMFPKSAKYISLYPVEQGELDENEKKGRAITDEWRGAFKKQIEELIEAGRLPFTFEDALAGKTIVVDNMRWPEPARAIDTPSTDAAAEEDDFFE</sequence>
<dbReference type="InterPro" id="IPR019310">
    <property type="entry name" value="Efg1"/>
</dbReference>
<dbReference type="PANTHER" id="PTHR33911">
    <property type="entry name" value="RRNA-PROCESSING PROTEIN EFG1"/>
    <property type="match status" value="1"/>
</dbReference>
<protein>
    <recommendedName>
        <fullName evidence="3">rRNA-processing protein EFG1</fullName>
    </recommendedName>
    <alternativeName>
        <fullName evidence="4">rRNA-processing protein efg1</fullName>
    </alternativeName>
</protein>
<evidence type="ECO:0000256" key="2">
    <source>
        <dbReference type="ARBA" id="ARBA00006916"/>
    </source>
</evidence>
<evidence type="ECO:0000313" key="10">
    <source>
        <dbReference type="Proteomes" id="UP000268321"/>
    </source>
</evidence>
<proteinExistence type="inferred from homology"/>
<dbReference type="InterPro" id="IPR050786">
    <property type="entry name" value="EFG1_rRNA-proc"/>
</dbReference>
<keyword evidence="5" id="KW-0698">rRNA processing</keyword>
<feature type="region of interest" description="Disordered" evidence="8">
    <location>
        <begin position="202"/>
        <end position="221"/>
    </location>
</feature>